<dbReference type="Gene3D" id="1.20.1050.90">
    <property type="entry name" value="RecF/RecN/SMC, N-terminal domain"/>
    <property type="match status" value="1"/>
</dbReference>
<evidence type="ECO:0000256" key="3">
    <source>
        <dbReference type="ARBA" id="ARBA00022741"/>
    </source>
</evidence>
<dbReference type="InterPro" id="IPR042174">
    <property type="entry name" value="RecF_2"/>
</dbReference>
<name>A0A381UBU1_9ZZZZ</name>
<gene>
    <name evidence="7" type="ORF">METZ01_LOCUS76927</name>
</gene>
<dbReference type="SUPFAM" id="SSF52540">
    <property type="entry name" value="P-loop containing nucleoside triphosphate hydrolases"/>
    <property type="match status" value="1"/>
</dbReference>
<dbReference type="NCBIfam" id="TIGR00611">
    <property type="entry name" value="recf"/>
    <property type="match status" value="1"/>
</dbReference>
<proteinExistence type="inferred from homology"/>
<evidence type="ECO:0000256" key="2">
    <source>
        <dbReference type="ARBA" id="ARBA00022705"/>
    </source>
</evidence>
<dbReference type="AlphaFoldDB" id="A0A381UBU1"/>
<dbReference type="Gene3D" id="3.40.50.300">
    <property type="entry name" value="P-loop containing nucleotide triphosphate hydrolases"/>
    <property type="match status" value="1"/>
</dbReference>
<evidence type="ECO:0000256" key="1">
    <source>
        <dbReference type="ARBA" id="ARBA00022490"/>
    </source>
</evidence>
<dbReference type="Pfam" id="PF02463">
    <property type="entry name" value="SMC_N"/>
    <property type="match status" value="1"/>
</dbReference>
<evidence type="ECO:0000256" key="4">
    <source>
        <dbReference type="ARBA" id="ARBA00022840"/>
    </source>
</evidence>
<dbReference type="InterPro" id="IPR027417">
    <property type="entry name" value="P-loop_NTPase"/>
</dbReference>
<dbReference type="GO" id="GO:0006260">
    <property type="term" value="P:DNA replication"/>
    <property type="evidence" value="ECO:0007669"/>
    <property type="project" value="UniProtKB-KW"/>
</dbReference>
<dbReference type="InterPro" id="IPR003395">
    <property type="entry name" value="RecF/RecN/SMC_N"/>
</dbReference>
<sequence>MLTSFLHKNLRGLKNNEQELERITHIVGDNGSGKTSLLEAVTLLLSGKSFLSANKKELIRNSEKTLIISGQITQDNGQTNELSLSVDTSKSLHTANNKRISQEKAHLQHPICIIDANIINVSSGVPSYRRGLLDRAVFHVEPSHAKNHREFKRCLTQRNKALSKGKSSREVRAWNEPLSVAGEKISKARHDLLTESKPWFKEVVGEILGSKYSFTFVKGWESENYLESLLRNEKKDRVLKSTSSGPQKEDFTLLCLDKKTKKYSSHGEEKLASISLVLSLNMALEQRKNMLSTMLFDELESGLDNNSLSKVLNIIKNYKNQQLISSLKHQTLSKKIKGNILYPTQN</sequence>
<feature type="domain" description="RecF/RecN/SMC N-terminal" evidence="6">
    <location>
        <begin position="8"/>
        <end position="334"/>
    </location>
</feature>
<dbReference type="GO" id="GO:0006302">
    <property type="term" value="P:double-strand break repair"/>
    <property type="evidence" value="ECO:0007669"/>
    <property type="project" value="TreeGrafter"/>
</dbReference>
<keyword evidence="3" id="KW-0547">Nucleotide-binding</keyword>
<keyword evidence="4" id="KW-0067">ATP-binding</keyword>
<keyword evidence="5" id="KW-0238">DNA-binding</keyword>
<evidence type="ECO:0000313" key="7">
    <source>
        <dbReference type="EMBL" id="SVA24073.1"/>
    </source>
</evidence>
<dbReference type="EMBL" id="UINC01005870">
    <property type="protein sequence ID" value="SVA24073.1"/>
    <property type="molecule type" value="Genomic_DNA"/>
</dbReference>
<keyword evidence="2" id="KW-0235">DNA replication</keyword>
<dbReference type="HAMAP" id="MF_00365">
    <property type="entry name" value="RecF"/>
    <property type="match status" value="1"/>
</dbReference>
<reference evidence="7" key="1">
    <citation type="submission" date="2018-05" db="EMBL/GenBank/DDBJ databases">
        <authorList>
            <person name="Lanie J.A."/>
            <person name="Ng W.-L."/>
            <person name="Kazmierczak K.M."/>
            <person name="Andrzejewski T.M."/>
            <person name="Davidsen T.M."/>
            <person name="Wayne K.J."/>
            <person name="Tettelin H."/>
            <person name="Glass J.I."/>
            <person name="Rusch D."/>
            <person name="Podicherti R."/>
            <person name="Tsui H.-C.T."/>
            <person name="Winkler M.E."/>
        </authorList>
    </citation>
    <scope>NUCLEOTIDE SEQUENCE</scope>
</reference>
<dbReference type="PANTHER" id="PTHR32182">
    <property type="entry name" value="DNA REPLICATION AND REPAIR PROTEIN RECF"/>
    <property type="match status" value="1"/>
</dbReference>
<dbReference type="InterPro" id="IPR001238">
    <property type="entry name" value="DNA-binding_RecF"/>
</dbReference>
<keyword evidence="1" id="KW-0963">Cytoplasm</keyword>
<dbReference type="GO" id="GO:0005524">
    <property type="term" value="F:ATP binding"/>
    <property type="evidence" value="ECO:0007669"/>
    <property type="project" value="UniProtKB-KW"/>
</dbReference>
<accession>A0A381UBU1</accession>
<evidence type="ECO:0000259" key="6">
    <source>
        <dbReference type="Pfam" id="PF02463"/>
    </source>
</evidence>
<dbReference type="GO" id="GO:0000731">
    <property type="term" value="P:DNA synthesis involved in DNA repair"/>
    <property type="evidence" value="ECO:0007669"/>
    <property type="project" value="TreeGrafter"/>
</dbReference>
<organism evidence="7">
    <name type="scientific">marine metagenome</name>
    <dbReference type="NCBI Taxonomy" id="408172"/>
    <lineage>
        <taxon>unclassified sequences</taxon>
        <taxon>metagenomes</taxon>
        <taxon>ecological metagenomes</taxon>
    </lineage>
</organism>
<evidence type="ECO:0000256" key="5">
    <source>
        <dbReference type="ARBA" id="ARBA00023125"/>
    </source>
</evidence>
<dbReference type="GO" id="GO:0003697">
    <property type="term" value="F:single-stranded DNA binding"/>
    <property type="evidence" value="ECO:0007669"/>
    <property type="project" value="InterPro"/>
</dbReference>
<protein>
    <recommendedName>
        <fullName evidence="6">RecF/RecN/SMC N-terminal domain-containing protein</fullName>
    </recommendedName>
</protein>
<dbReference type="PANTHER" id="PTHR32182:SF0">
    <property type="entry name" value="DNA REPLICATION AND REPAIR PROTEIN RECF"/>
    <property type="match status" value="1"/>
</dbReference>